<sequence>MTIGLFRVGVSKKRLTELKEQVNLSRSLNFDSTTNVHDVAGLIKEFLRELP</sequence>
<organism evidence="4 5">
    <name type="scientific">Didymodactylos carnosus</name>
    <dbReference type="NCBI Taxonomy" id="1234261"/>
    <lineage>
        <taxon>Eukaryota</taxon>
        <taxon>Metazoa</taxon>
        <taxon>Spiralia</taxon>
        <taxon>Gnathifera</taxon>
        <taxon>Rotifera</taxon>
        <taxon>Eurotatoria</taxon>
        <taxon>Bdelloidea</taxon>
        <taxon>Philodinida</taxon>
        <taxon>Philodinidae</taxon>
        <taxon>Didymodactylos</taxon>
    </lineage>
</organism>
<dbReference type="GO" id="GO:0007165">
    <property type="term" value="P:signal transduction"/>
    <property type="evidence" value="ECO:0007669"/>
    <property type="project" value="InterPro"/>
</dbReference>
<evidence type="ECO:0000313" key="5">
    <source>
        <dbReference type="Proteomes" id="UP000682733"/>
    </source>
</evidence>
<comment type="caution">
    <text evidence="4">The sequence shown here is derived from an EMBL/GenBank/DDBJ whole genome shotgun (WGS) entry which is preliminary data.</text>
</comment>
<dbReference type="Pfam" id="PF00620">
    <property type="entry name" value="RhoGAP"/>
    <property type="match status" value="1"/>
</dbReference>
<dbReference type="GO" id="GO:0005096">
    <property type="term" value="F:GTPase activator activity"/>
    <property type="evidence" value="ECO:0007669"/>
    <property type="project" value="UniProtKB-KW"/>
</dbReference>
<name>A0A8S2XEM1_9BILA</name>
<evidence type="ECO:0000259" key="2">
    <source>
        <dbReference type="PROSITE" id="PS50238"/>
    </source>
</evidence>
<dbReference type="PROSITE" id="PS50238">
    <property type="entry name" value="RHOGAP"/>
    <property type="match status" value="1"/>
</dbReference>
<keyword evidence="1" id="KW-0343">GTPase activation</keyword>
<dbReference type="AlphaFoldDB" id="A0A8S2XEM1"/>
<dbReference type="Proteomes" id="UP000682733">
    <property type="component" value="Unassembled WGS sequence"/>
</dbReference>
<proteinExistence type="predicted"/>
<evidence type="ECO:0000313" key="3">
    <source>
        <dbReference type="EMBL" id="CAF1647957.1"/>
    </source>
</evidence>
<feature type="non-terminal residue" evidence="4">
    <location>
        <position position="1"/>
    </location>
</feature>
<dbReference type="EMBL" id="CAJNOK010064946">
    <property type="protein sequence ID" value="CAF1647957.1"/>
    <property type="molecule type" value="Genomic_DNA"/>
</dbReference>
<accession>A0A8S2XEM1</accession>
<dbReference type="InterPro" id="IPR008936">
    <property type="entry name" value="Rho_GTPase_activation_prot"/>
</dbReference>
<evidence type="ECO:0000256" key="1">
    <source>
        <dbReference type="ARBA" id="ARBA00022468"/>
    </source>
</evidence>
<reference evidence="4" key="1">
    <citation type="submission" date="2021-02" db="EMBL/GenBank/DDBJ databases">
        <authorList>
            <person name="Nowell W R."/>
        </authorList>
    </citation>
    <scope>NUCLEOTIDE SEQUENCE</scope>
</reference>
<dbReference type="EMBL" id="CAJOBA010092811">
    <property type="protein sequence ID" value="CAF4491768.1"/>
    <property type="molecule type" value="Genomic_DNA"/>
</dbReference>
<gene>
    <name evidence="3" type="ORF">OVA965_LOCUS44671</name>
    <name evidence="4" type="ORF">TMI583_LOCUS47600</name>
</gene>
<dbReference type="PANTHER" id="PTHR12635:SF7">
    <property type="entry name" value="RHO GTPASE ACTIVATING PROTEIN 6-RELATED"/>
    <property type="match status" value="1"/>
</dbReference>
<dbReference type="InterPro" id="IPR037863">
    <property type="entry name" value="RHOGAP6/36"/>
</dbReference>
<dbReference type="InterPro" id="IPR000198">
    <property type="entry name" value="RhoGAP_dom"/>
</dbReference>
<evidence type="ECO:0000313" key="4">
    <source>
        <dbReference type="EMBL" id="CAF4491768.1"/>
    </source>
</evidence>
<feature type="domain" description="Rho-GAP" evidence="2">
    <location>
        <begin position="1"/>
        <end position="51"/>
    </location>
</feature>
<dbReference type="PANTHER" id="PTHR12635">
    <property type="entry name" value="RHO-GTPASE-ACTIVATING PROTEIN 6 FAMILY MEMBER"/>
    <property type="match status" value="1"/>
</dbReference>
<protein>
    <recommendedName>
        <fullName evidence="2">Rho-GAP domain-containing protein</fullName>
    </recommendedName>
</protein>
<dbReference type="Gene3D" id="1.10.555.10">
    <property type="entry name" value="Rho GTPase activation protein"/>
    <property type="match status" value="1"/>
</dbReference>
<dbReference type="SUPFAM" id="SSF48350">
    <property type="entry name" value="GTPase activation domain, GAP"/>
    <property type="match status" value="1"/>
</dbReference>
<dbReference type="Proteomes" id="UP000677228">
    <property type="component" value="Unassembled WGS sequence"/>
</dbReference>